<evidence type="ECO:0000313" key="3">
    <source>
        <dbReference type="Proteomes" id="UP000275408"/>
    </source>
</evidence>
<name>A0A3M6TC79_POCDA</name>
<evidence type="ECO:0000256" key="1">
    <source>
        <dbReference type="SAM" id="MobiDB-lite"/>
    </source>
</evidence>
<accession>A0A3M6TC79</accession>
<dbReference type="EMBL" id="RCHS01003902">
    <property type="protein sequence ID" value="RMX38980.1"/>
    <property type="molecule type" value="Genomic_DNA"/>
</dbReference>
<proteinExistence type="predicted"/>
<feature type="non-terminal residue" evidence="2">
    <location>
        <position position="89"/>
    </location>
</feature>
<evidence type="ECO:0000313" key="2">
    <source>
        <dbReference type="EMBL" id="RMX38980.1"/>
    </source>
</evidence>
<dbReference type="AlphaFoldDB" id="A0A3M6TC79"/>
<dbReference type="Proteomes" id="UP000275408">
    <property type="component" value="Unassembled WGS sequence"/>
</dbReference>
<reference evidence="2 3" key="1">
    <citation type="journal article" date="2018" name="Sci. Rep.">
        <title>Comparative analysis of the Pocillopora damicornis genome highlights role of immune system in coral evolution.</title>
        <authorList>
            <person name="Cunning R."/>
            <person name="Bay R.A."/>
            <person name="Gillette P."/>
            <person name="Baker A.C."/>
            <person name="Traylor-Knowles N."/>
        </authorList>
    </citation>
    <scope>NUCLEOTIDE SEQUENCE [LARGE SCALE GENOMIC DNA]</scope>
    <source>
        <strain evidence="2">RSMAS</strain>
        <tissue evidence="2">Whole animal</tissue>
    </source>
</reference>
<organism evidence="2 3">
    <name type="scientific">Pocillopora damicornis</name>
    <name type="common">Cauliflower coral</name>
    <name type="synonym">Millepora damicornis</name>
    <dbReference type="NCBI Taxonomy" id="46731"/>
    <lineage>
        <taxon>Eukaryota</taxon>
        <taxon>Metazoa</taxon>
        <taxon>Cnidaria</taxon>
        <taxon>Anthozoa</taxon>
        <taxon>Hexacorallia</taxon>
        <taxon>Scleractinia</taxon>
        <taxon>Astrocoeniina</taxon>
        <taxon>Pocilloporidae</taxon>
        <taxon>Pocillopora</taxon>
    </lineage>
</organism>
<gene>
    <name evidence="2" type="ORF">pdam_00008162</name>
</gene>
<feature type="region of interest" description="Disordered" evidence="1">
    <location>
        <begin position="1"/>
        <end position="21"/>
    </location>
</feature>
<feature type="compositionally biased region" description="Basic and acidic residues" evidence="1">
    <location>
        <begin position="1"/>
        <end position="11"/>
    </location>
</feature>
<sequence length="89" mass="10316">MVESQGGREHGSNLTNHKSLVPDPLQKNWRVFSSSFREGYVNTRTTDRKLKSKTCLRSESEPFYRLKIREKVTNLAQEFGISKQQISDI</sequence>
<keyword evidence="3" id="KW-1185">Reference proteome</keyword>
<comment type="caution">
    <text evidence="2">The sequence shown here is derived from an EMBL/GenBank/DDBJ whole genome shotgun (WGS) entry which is preliminary data.</text>
</comment>
<protein>
    <submittedName>
        <fullName evidence="2">Uncharacterized protein</fullName>
    </submittedName>
</protein>